<name>I2GU52_9BACT</name>
<evidence type="ECO:0000256" key="1">
    <source>
        <dbReference type="ARBA" id="ARBA00022676"/>
    </source>
</evidence>
<evidence type="ECO:0000256" key="2">
    <source>
        <dbReference type="ARBA" id="ARBA00022679"/>
    </source>
</evidence>
<dbReference type="PANTHER" id="PTHR20961">
    <property type="entry name" value="GLYCOSYLTRANSFERASE"/>
    <property type="match status" value="1"/>
</dbReference>
<evidence type="ECO:0000256" key="3">
    <source>
        <dbReference type="ARBA" id="ARBA00023180"/>
    </source>
</evidence>
<evidence type="ECO:0000313" key="6">
    <source>
        <dbReference type="Proteomes" id="UP000009309"/>
    </source>
</evidence>
<dbReference type="GO" id="GO:0016757">
    <property type="term" value="F:glycosyltransferase activity"/>
    <property type="evidence" value="ECO:0007669"/>
    <property type="project" value="UniProtKB-KW"/>
</dbReference>
<dbReference type="OrthoDB" id="1156086at2"/>
<feature type="domain" description="Glycosyltransferase 61 catalytic" evidence="4">
    <location>
        <begin position="142"/>
        <end position="333"/>
    </location>
</feature>
<protein>
    <recommendedName>
        <fullName evidence="4">Glycosyltransferase 61 catalytic domain-containing protein</fullName>
    </recommendedName>
</protein>
<sequence>MKHQLTTPQAIQESIKRVLGPRVKQALEKFAFSVQRREQTNAFLSSFLVIDKPGGQLALPTVTDLVDAHKVLFHPKEAQYSPTYVWLYEQPGQKIAQLPCGSIRIKNTILSADIDHDFYRRFIERRFRQTREVETLIAPWSHYFHEVRPRNPEYGGIRYRGYFDYIITIAAKLCRIKDAVGDAVFAESVVAYPLLDTAYEHDILALLGFKNEQIINSRYTSVNSKRCVMGNTDNIVYPSSLDIMALKKHIQGRVSIGATKQSRIYISRQGGRRIVNEDELIQMLQQFGFVTIEDKPRSIVEQVSIYANASFIIGPHGASFTNVIWCQPGTHLVELFSANYVPDYFLYLCTLLGLRYSAYCQGTDVKEDRRAILEDVLVSIPDLERRLRILLEAKTELTNS</sequence>
<dbReference type="InterPro" id="IPR007657">
    <property type="entry name" value="Glycosyltransferase_61"/>
</dbReference>
<dbReference type="InterPro" id="IPR049625">
    <property type="entry name" value="Glyco_transf_61_cat"/>
</dbReference>
<keyword evidence="6" id="KW-1185">Reference proteome</keyword>
<reference evidence="5 6" key="1">
    <citation type="journal article" date="2012" name="J. Bacteriol.">
        <title>Genome Sequence of the Filamentous Bacterium Fibrisoma limi BUZ 3T.</title>
        <authorList>
            <person name="Filippini M."/>
            <person name="Qi W."/>
            <person name="Jaenicke S."/>
            <person name="Goesmann A."/>
            <person name="Smits T.H."/>
            <person name="Bagheri H.C."/>
        </authorList>
    </citation>
    <scope>NUCLEOTIDE SEQUENCE [LARGE SCALE GENOMIC DNA]</scope>
    <source>
        <strain evidence="6">BUZ 3T</strain>
        <plasmid evidence="5 6">pFLIM01</plasmid>
    </source>
</reference>
<dbReference type="EMBL" id="HE805916">
    <property type="protein sequence ID" value="CCH57653.1"/>
    <property type="molecule type" value="Genomic_DNA"/>
</dbReference>
<keyword evidence="3" id="KW-0325">Glycoprotein</keyword>
<keyword evidence="1" id="KW-0328">Glycosyltransferase</keyword>
<dbReference type="Pfam" id="PF04577">
    <property type="entry name" value="Glyco_transf_61"/>
    <property type="match status" value="1"/>
</dbReference>
<dbReference type="RefSeq" id="WP_015056988.1">
    <property type="nucleotide sequence ID" value="NC_019017.1"/>
</dbReference>
<evidence type="ECO:0000259" key="4">
    <source>
        <dbReference type="Pfam" id="PF04577"/>
    </source>
</evidence>
<gene>
    <name evidence="5" type="ORF">BN8_p06856</name>
</gene>
<keyword evidence="5" id="KW-0614">Plasmid</keyword>
<keyword evidence="2" id="KW-0808">Transferase</keyword>
<geneLocation type="plasmid" evidence="5 6">
    <name>pFLIM01</name>
</geneLocation>
<dbReference type="Proteomes" id="UP000009309">
    <property type="component" value="Plasmid pFLIM01"/>
</dbReference>
<proteinExistence type="predicted"/>
<dbReference type="AlphaFoldDB" id="I2GU52"/>
<evidence type="ECO:0000313" key="5">
    <source>
        <dbReference type="EMBL" id="CCH57653.1"/>
    </source>
</evidence>
<organism evidence="5 6">
    <name type="scientific">Fibrisoma limi BUZ 3</name>
    <dbReference type="NCBI Taxonomy" id="1185876"/>
    <lineage>
        <taxon>Bacteria</taxon>
        <taxon>Pseudomonadati</taxon>
        <taxon>Bacteroidota</taxon>
        <taxon>Cytophagia</taxon>
        <taxon>Cytophagales</taxon>
        <taxon>Spirosomataceae</taxon>
        <taxon>Fibrisoma</taxon>
    </lineage>
</organism>
<accession>I2GU52</accession>